<name>A0A3L6FG13_MAIZE</name>
<feature type="region of interest" description="Disordered" evidence="1">
    <location>
        <begin position="1"/>
        <end position="43"/>
    </location>
</feature>
<feature type="compositionally biased region" description="Polar residues" evidence="1">
    <location>
        <begin position="21"/>
        <end position="31"/>
    </location>
</feature>
<dbReference type="Proteomes" id="UP000251960">
    <property type="component" value="Chromosome 3"/>
</dbReference>
<evidence type="ECO:0000313" key="2">
    <source>
        <dbReference type="EMBL" id="PWZ31271.1"/>
    </source>
</evidence>
<reference evidence="2 3" key="1">
    <citation type="journal article" date="2018" name="Nat. Genet.">
        <title>Extensive intraspecific gene order and gene structural variations between Mo17 and other maize genomes.</title>
        <authorList>
            <person name="Sun S."/>
            <person name="Zhou Y."/>
            <person name="Chen J."/>
            <person name="Shi J."/>
            <person name="Zhao H."/>
            <person name="Zhao H."/>
            <person name="Song W."/>
            <person name="Zhang M."/>
            <person name="Cui Y."/>
            <person name="Dong X."/>
            <person name="Liu H."/>
            <person name="Ma X."/>
            <person name="Jiao Y."/>
            <person name="Wang B."/>
            <person name="Wei X."/>
            <person name="Stein J.C."/>
            <person name="Glaubitz J.C."/>
            <person name="Lu F."/>
            <person name="Yu G."/>
            <person name="Liang C."/>
            <person name="Fengler K."/>
            <person name="Li B."/>
            <person name="Rafalski A."/>
            <person name="Schnable P.S."/>
            <person name="Ware D.H."/>
            <person name="Buckler E.S."/>
            <person name="Lai J."/>
        </authorList>
    </citation>
    <scope>NUCLEOTIDE SEQUENCE [LARGE SCALE GENOMIC DNA]</scope>
    <source>
        <strain evidence="3">cv. Missouri 17</strain>
        <tissue evidence="2">Seedling</tissue>
    </source>
</reference>
<proteinExistence type="predicted"/>
<dbReference type="EMBL" id="NCVQ01000004">
    <property type="protein sequence ID" value="PWZ31271.1"/>
    <property type="molecule type" value="Genomic_DNA"/>
</dbReference>
<comment type="caution">
    <text evidence="2">The sequence shown here is derived from an EMBL/GenBank/DDBJ whole genome shotgun (WGS) entry which is preliminary data.</text>
</comment>
<protein>
    <submittedName>
        <fullName evidence="2">Uncharacterized protein</fullName>
    </submittedName>
</protein>
<organism evidence="2 3">
    <name type="scientific">Zea mays</name>
    <name type="common">Maize</name>
    <dbReference type="NCBI Taxonomy" id="4577"/>
    <lineage>
        <taxon>Eukaryota</taxon>
        <taxon>Viridiplantae</taxon>
        <taxon>Streptophyta</taxon>
        <taxon>Embryophyta</taxon>
        <taxon>Tracheophyta</taxon>
        <taxon>Spermatophyta</taxon>
        <taxon>Magnoliopsida</taxon>
        <taxon>Liliopsida</taxon>
        <taxon>Poales</taxon>
        <taxon>Poaceae</taxon>
        <taxon>PACMAD clade</taxon>
        <taxon>Panicoideae</taxon>
        <taxon>Andropogonodae</taxon>
        <taxon>Andropogoneae</taxon>
        <taxon>Tripsacinae</taxon>
        <taxon>Zea</taxon>
    </lineage>
</organism>
<sequence length="102" mass="10328">MAGDGQDSWQRASSFHPGRATPSTARLSSQLLRPAATEDGVPGLTGSLPAAAFAASPVPSPANGRAVGTMVTSGSLLFASICCGPALKPEEVPVIQYLFTVT</sequence>
<evidence type="ECO:0000256" key="1">
    <source>
        <dbReference type="SAM" id="MobiDB-lite"/>
    </source>
</evidence>
<gene>
    <name evidence="2" type="ORF">Zm00014a_031555</name>
</gene>
<accession>A0A3L6FG13</accession>
<dbReference type="AlphaFoldDB" id="A0A3L6FG13"/>
<evidence type="ECO:0000313" key="3">
    <source>
        <dbReference type="Proteomes" id="UP000251960"/>
    </source>
</evidence>